<gene>
    <name evidence="2" type="ORF">AVEN_171163_1</name>
</gene>
<reference evidence="2 3" key="1">
    <citation type="journal article" date="2019" name="Sci. Rep.">
        <title>Orb-weaving spider Araneus ventricosus genome elucidates the spidroin gene catalogue.</title>
        <authorList>
            <person name="Kono N."/>
            <person name="Nakamura H."/>
            <person name="Ohtoshi R."/>
            <person name="Moran D.A.P."/>
            <person name="Shinohara A."/>
            <person name="Yoshida Y."/>
            <person name="Fujiwara M."/>
            <person name="Mori M."/>
            <person name="Tomita M."/>
            <person name="Arakawa K."/>
        </authorList>
    </citation>
    <scope>NUCLEOTIDE SEQUENCE [LARGE SCALE GENOMIC DNA]</scope>
</reference>
<evidence type="ECO:0000256" key="1">
    <source>
        <dbReference type="SAM" id="MobiDB-lite"/>
    </source>
</evidence>
<keyword evidence="3" id="KW-1185">Reference proteome</keyword>
<accession>A0A4Y2FC53</accession>
<dbReference type="AlphaFoldDB" id="A0A4Y2FC53"/>
<organism evidence="2 3">
    <name type="scientific">Araneus ventricosus</name>
    <name type="common">Orbweaver spider</name>
    <name type="synonym">Epeira ventricosa</name>
    <dbReference type="NCBI Taxonomy" id="182803"/>
    <lineage>
        <taxon>Eukaryota</taxon>
        <taxon>Metazoa</taxon>
        <taxon>Ecdysozoa</taxon>
        <taxon>Arthropoda</taxon>
        <taxon>Chelicerata</taxon>
        <taxon>Arachnida</taxon>
        <taxon>Araneae</taxon>
        <taxon>Araneomorphae</taxon>
        <taxon>Entelegynae</taxon>
        <taxon>Araneoidea</taxon>
        <taxon>Araneidae</taxon>
        <taxon>Araneus</taxon>
    </lineage>
</organism>
<name>A0A4Y2FC53_ARAVE</name>
<protein>
    <submittedName>
        <fullName evidence="2">Uncharacterized protein</fullName>
    </submittedName>
</protein>
<proteinExistence type="predicted"/>
<comment type="caution">
    <text evidence="2">The sequence shown here is derived from an EMBL/GenBank/DDBJ whole genome shotgun (WGS) entry which is preliminary data.</text>
</comment>
<dbReference type="EMBL" id="BGPR01000855">
    <property type="protein sequence ID" value="GBM37979.1"/>
    <property type="molecule type" value="Genomic_DNA"/>
</dbReference>
<sequence length="105" mass="11002">MVSLSERENPAKGCAGVDVTILSPIHVDRPRNFEPWSGGEELPEPAPPFPSFHAKPAGGHLALTNLTCTRPALPGGSSMGLHFEPGPFGAEAETLTPGHRSSPII</sequence>
<feature type="region of interest" description="Disordered" evidence="1">
    <location>
        <begin position="77"/>
        <end position="105"/>
    </location>
</feature>
<evidence type="ECO:0000313" key="3">
    <source>
        <dbReference type="Proteomes" id="UP000499080"/>
    </source>
</evidence>
<feature type="region of interest" description="Disordered" evidence="1">
    <location>
        <begin position="29"/>
        <end position="55"/>
    </location>
</feature>
<evidence type="ECO:0000313" key="2">
    <source>
        <dbReference type="EMBL" id="GBM37979.1"/>
    </source>
</evidence>
<dbReference type="Proteomes" id="UP000499080">
    <property type="component" value="Unassembled WGS sequence"/>
</dbReference>